<dbReference type="Gene3D" id="3.40.50.150">
    <property type="entry name" value="Vaccinia Virus protein VP39"/>
    <property type="match status" value="1"/>
</dbReference>
<gene>
    <name evidence="3" type="ORF">SEMRO_1976_G308850.1</name>
</gene>
<name>A0A9N8EYZ4_9STRA</name>
<proteinExistence type="predicted"/>
<keyword evidence="3" id="KW-0489">Methyltransferase</keyword>
<keyword evidence="4" id="KW-1185">Reference proteome</keyword>
<dbReference type="GO" id="GO:0008168">
    <property type="term" value="F:methyltransferase activity"/>
    <property type="evidence" value="ECO:0007669"/>
    <property type="project" value="UniProtKB-KW"/>
</dbReference>
<dbReference type="InterPro" id="IPR029063">
    <property type="entry name" value="SAM-dependent_MTases_sf"/>
</dbReference>
<evidence type="ECO:0000313" key="3">
    <source>
        <dbReference type="EMBL" id="CAB9527315.1"/>
    </source>
</evidence>
<feature type="transmembrane region" description="Helical" evidence="2">
    <location>
        <begin position="35"/>
        <end position="58"/>
    </location>
</feature>
<dbReference type="Proteomes" id="UP001153069">
    <property type="component" value="Unassembled WGS sequence"/>
</dbReference>
<protein>
    <submittedName>
        <fullName evidence="3">Phthiotriol/phenolphthiotriol dimycocerosates methyltransferase</fullName>
    </submittedName>
</protein>
<reference evidence="3" key="1">
    <citation type="submission" date="2020-06" db="EMBL/GenBank/DDBJ databases">
        <authorList>
            <consortium name="Plant Systems Biology data submission"/>
        </authorList>
    </citation>
    <scope>NUCLEOTIDE SEQUENCE</scope>
    <source>
        <strain evidence="3">D6</strain>
    </source>
</reference>
<dbReference type="EMBL" id="CAICTM010001974">
    <property type="protein sequence ID" value="CAB9527315.1"/>
    <property type="molecule type" value="Genomic_DNA"/>
</dbReference>
<sequence length="189" mass="21097">MLFGRKSSPRASPLPLKKSDDPGPIKPKKKCTLKMLALGLVGIMFFRFFLTMAGRIVFSTFVFVASFDKSGSLDRFVNHAFYQILDGLDTQGELTCMNWGYVDLSPDAPKIEMDASDEPERWCLQMYNKIASAPGDLTGLNVLEVGSGRGGGSSYTKRYLHPAKMTGLDYSSKAVDFLTRKTRQKHPRR</sequence>
<evidence type="ECO:0000256" key="1">
    <source>
        <dbReference type="SAM" id="MobiDB-lite"/>
    </source>
</evidence>
<accession>A0A9N8EYZ4</accession>
<keyword evidence="2" id="KW-0812">Transmembrane</keyword>
<comment type="caution">
    <text evidence="3">The sequence shown here is derived from an EMBL/GenBank/DDBJ whole genome shotgun (WGS) entry which is preliminary data.</text>
</comment>
<keyword evidence="2" id="KW-0472">Membrane</keyword>
<feature type="region of interest" description="Disordered" evidence="1">
    <location>
        <begin position="1"/>
        <end position="26"/>
    </location>
</feature>
<keyword evidence="3" id="KW-0808">Transferase</keyword>
<evidence type="ECO:0000256" key="2">
    <source>
        <dbReference type="SAM" id="Phobius"/>
    </source>
</evidence>
<dbReference type="AlphaFoldDB" id="A0A9N8EYZ4"/>
<evidence type="ECO:0000313" key="4">
    <source>
        <dbReference type="Proteomes" id="UP001153069"/>
    </source>
</evidence>
<keyword evidence="2" id="KW-1133">Transmembrane helix</keyword>
<dbReference type="SUPFAM" id="SSF53335">
    <property type="entry name" value="S-adenosyl-L-methionine-dependent methyltransferases"/>
    <property type="match status" value="1"/>
</dbReference>
<organism evidence="3 4">
    <name type="scientific">Seminavis robusta</name>
    <dbReference type="NCBI Taxonomy" id="568900"/>
    <lineage>
        <taxon>Eukaryota</taxon>
        <taxon>Sar</taxon>
        <taxon>Stramenopiles</taxon>
        <taxon>Ochrophyta</taxon>
        <taxon>Bacillariophyta</taxon>
        <taxon>Bacillariophyceae</taxon>
        <taxon>Bacillariophycidae</taxon>
        <taxon>Naviculales</taxon>
        <taxon>Naviculaceae</taxon>
        <taxon>Seminavis</taxon>
    </lineage>
</organism>
<dbReference type="GO" id="GO:0032259">
    <property type="term" value="P:methylation"/>
    <property type="evidence" value="ECO:0007669"/>
    <property type="project" value="UniProtKB-KW"/>
</dbReference>